<gene>
    <name evidence="3" type="ORF">NBRC116598_34970</name>
</gene>
<reference evidence="3 4" key="1">
    <citation type="submission" date="2024-04" db="EMBL/GenBank/DDBJ databases">
        <title>Draft genome sequence of Pseudophaeobacter arcticus NBRC 116598.</title>
        <authorList>
            <person name="Miyakawa T."/>
            <person name="Kusuya Y."/>
            <person name="Miura T."/>
        </authorList>
    </citation>
    <scope>NUCLEOTIDE SEQUENCE [LARGE SCALE GENOMIC DNA]</scope>
    <source>
        <strain evidence="3 4">SU-CL00105</strain>
    </source>
</reference>
<feature type="domain" description="ParB-like N-terminal" evidence="2">
    <location>
        <begin position="73"/>
        <end position="176"/>
    </location>
</feature>
<dbReference type="PANTHER" id="PTHR33375:SF1">
    <property type="entry name" value="CHROMOSOME-PARTITIONING PROTEIN PARB-RELATED"/>
    <property type="match status" value="1"/>
</dbReference>
<proteinExistence type="predicted"/>
<dbReference type="RefSeq" id="WP_353401886.1">
    <property type="nucleotide sequence ID" value="NZ_BAABWU010000017.1"/>
</dbReference>
<dbReference type="Gene3D" id="3.90.1530.30">
    <property type="match status" value="1"/>
</dbReference>
<name>A0ABQ0AQA0_9RHOB</name>
<dbReference type="InterPro" id="IPR003115">
    <property type="entry name" value="ParB_N"/>
</dbReference>
<organism evidence="3 4">
    <name type="scientific">Pseudophaeobacter arcticus</name>
    <dbReference type="NCBI Taxonomy" id="385492"/>
    <lineage>
        <taxon>Bacteria</taxon>
        <taxon>Pseudomonadati</taxon>
        <taxon>Pseudomonadota</taxon>
        <taxon>Alphaproteobacteria</taxon>
        <taxon>Rhodobacterales</taxon>
        <taxon>Paracoccaceae</taxon>
        <taxon>Pseudophaeobacter</taxon>
    </lineage>
</organism>
<dbReference type="InterPro" id="IPR037972">
    <property type="entry name" value="RepB_N"/>
</dbReference>
<dbReference type="InterPro" id="IPR036086">
    <property type="entry name" value="ParB/Sulfiredoxin_sf"/>
</dbReference>
<dbReference type="SMART" id="SM00470">
    <property type="entry name" value="ParB"/>
    <property type="match status" value="1"/>
</dbReference>
<dbReference type="Pfam" id="PF02195">
    <property type="entry name" value="ParB_N"/>
    <property type="match status" value="1"/>
</dbReference>
<protein>
    <submittedName>
        <fullName evidence="3">ParB N-terminal domain-containing protein</fullName>
    </submittedName>
</protein>
<dbReference type="SUPFAM" id="SSF110849">
    <property type="entry name" value="ParB/Sulfiredoxin"/>
    <property type="match status" value="1"/>
</dbReference>
<comment type="caution">
    <text evidence="3">The sequence shown here is derived from an EMBL/GenBank/DDBJ whole genome shotgun (WGS) entry which is preliminary data.</text>
</comment>
<dbReference type="InterPro" id="IPR050336">
    <property type="entry name" value="Chromosome_partition/occlusion"/>
</dbReference>
<evidence type="ECO:0000259" key="2">
    <source>
        <dbReference type="SMART" id="SM00470"/>
    </source>
</evidence>
<accession>A0ABQ0AQA0</accession>
<dbReference type="Proteomes" id="UP001441944">
    <property type="component" value="Unassembled WGS sequence"/>
</dbReference>
<evidence type="ECO:0000313" key="3">
    <source>
        <dbReference type="EMBL" id="GAA6198052.1"/>
    </source>
</evidence>
<evidence type="ECO:0000313" key="4">
    <source>
        <dbReference type="Proteomes" id="UP001441944"/>
    </source>
</evidence>
<feature type="region of interest" description="Disordered" evidence="1">
    <location>
        <begin position="1"/>
        <end position="38"/>
    </location>
</feature>
<evidence type="ECO:0000256" key="1">
    <source>
        <dbReference type="SAM" id="MobiDB-lite"/>
    </source>
</evidence>
<dbReference type="EMBL" id="BAABWU010000017">
    <property type="protein sequence ID" value="GAA6198052.1"/>
    <property type="molecule type" value="Genomic_DNA"/>
</dbReference>
<feature type="region of interest" description="Disordered" evidence="1">
    <location>
        <begin position="301"/>
        <end position="332"/>
    </location>
</feature>
<dbReference type="CDD" id="cd16405">
    <property type="entry name" value="RepB_like_N"/>
    <property type="match status" value="1"/>
</dbReference>
<dbReference type="PANTHER" id="PTHR33375">
    <property type="entry name" value="CHROMOSOME-PARTITIONING PROTEIN PARB-RELATED"/>
    <property type="match status" value="1"/>
</dbReference>
<feature type="compositionally biased region" description="Low complexity" evidence="1">
    <location>
        <begin position="303"/>
        <end position="318"/>
    </location>
</feature>
<sequence>MAKRKRLSPAQNSYLSGAPESKSALAGPLPTPSPSAAPIAPIAQVAGAASTEAALQEVTQVLQQARARGLMVEEIALDQIDETHLVRDRIAQDEDEMEALMGSLRARGQQTPIEVVPLQGRIDGTSWGLISGWRRLSALRRLYAETSESKFATVKALVIRPDSAEAAYVAMVEENEIRVNLSHYERARIAVRALKEGVFPSQKKALQGLFANAPRAKRSKIGSFVTLVEALDAVLYFPTAISEKLGLALVRQIGEDPGFAARLKTALQAAERPTAAEELVVLNAALTGGKADQDVALTLPVESQSPGGAAGGSQPDAAPRVRQASESIGAQERVSTQVTAGLRIGFQPSAKRIELSGEAVDADLLEALKAWLKQR</sequence>
<keyword evidence="4" id="KW-1185">Reference proteome</keyword>